<reference evidence="1 2" key="1">
    <citation type="submission" date="2019-10" db="EMBL/GenBank/DDBJ databases">
        <authorList>
            <person name="Palmer J.M."/>
        </authorList>
    </citation>
    <scope>NUCLEOTIDE SEQUENCE [LARGE SCALE GENOMIC DNA]</scope>
    <source>
        <strain evidence="1 2">TWF694</strain>
    </source>
</reference>
<organism evidence="1 2">
    <name type="scientific">Orbilia ellipsospora</name>
    <dbReference type="NCBI Taxonomy" id="2528407"/>
    <lineage>
        <taxon>Eukaryota</taxon>
        <taxon>Fungi</taxon>
        <taxon>Dikarya</taxon>
        <taxon>Ascomycota</taxon>
        <taxon>Pezizomycotina</taxon>
        <taxon>Orbiliomycetes</taxon>
        <taxon>Orbiliales</taxon>
        <taxon>Orbiliaceae</taxon>
        <taxon>Orbilia</taxon>
    </lineage>
</organism>
<protein>
    <recommendedName>
        <fullName evidence="3">Tubby C-terminal domain-containing protein</fullName>
    </recommendedName>
</protein>
<name>A0AAV9XKB2_9PEZI</name>
<evidence type="ECO:0000313" key="1">
    <source>
        <dbReference type="EMBL" id="KAK6541342.1"/>
    </source>
</evidence>
<evidence type="ECO:0008006" key="3">
    <source>
        <dbReference type="Google" id="ProtNLM"/>
    </source>
</evidence>
<dbReference type="AlphaFoldDB" id="A0AAV9XKB2"/>
<accession>A0AAV9XKB2</accession>
<gene>
    <name evidence="1" type="ORF">TWF694_007156</name>
</gene>
<dbReference type="Proteomes" id="UP001365542">
    <property type="component" value="Unassembled WGS sequence"/>
</dbReference>
<sequence>MHLFDKEKNESNESIYSVESNGTQLTNTKEFHFYTKYKATKNHKYILNADKSPAYFSEYHYFRPSNLKERFVSLYKGDSTDGPLVGQVGSNTWMTKFHYRDANGTEHPFEQIHKLKLSPLYQWTAPNGQTLLWKSTRQVDMEENGKKSKLRRGLKLVDEHDQVLAIFVHCKFAKRKIGKFILDTNSINSVEMEQAVLTTALTILEVCMIAANNAAAASSSASSSAAVAVATA</sequence>
<keyword evidence="2" id="KW-1185">Reference proteome</keyword>
<dbReference type="EMBL" id="JAVHJO010000003">
    <property type="protein sequence ID" value="KAK6541342.1"/>
    <property type="molecule type" value="Genomic_DNA"/>
</dbReference>
<proteinExistence type="predicted"/>
<comment type="caution">
    <text evidence="1">The sequence shown here is derived from an EMBL/GenBank/DDBJ whole genome shotgun (WGS) entry which is preliminary data.</text>
</comment>
<evidence type="ECO:0000313" key="2">
    <source>
        <dbReference type="Proteomes" id="UP001365542"/>
    </source>
</evidence>